<feature type="domain" description="Protein kinase" evidence="23">
    <location>
        <begin position="1580"/>
        <end position="1858"/>
    </location>
</feature>
<evidence type="ECO:0000256" key="10">
    <source>
        <dbReference type="ARBA" id="ARBA00022777"/>
    </source>
</evidence>
<evidence type="ECO:0000256" key="16">
    <source>
        <dbReference type="ARBA" id="ARBA00023180"/>
    </source>
</evidence>
<dbReference type="GO" id="GO:0004674">
    <property type="term" value="F:protein serine/threonine kinase activity"/>
    <property type="evidence" value="ECO:0007669"/>
    <property type="project" value="UniProtKB-KW"/>
</dbReference>
<comment type="caution">
    <text evidence="19">Lacks conserved residue(s) required for the propagation of feature annotation.</text>
</comment>
<dbReference type="InterPro" id="IPR017441">
    <property type="entry name" value="Protein_kinase_ATP_BS"/>
</dbReference>
<dbReference type="SUPFAM" id="SSF52540">
    <property type="entry name" value="P-loop containing nucleoside triphosphate hydrolases"/>
    <property type="match status" value="1"/>
</dbReference>
<evidence type="ECO:0000256" key="1">
    <source>
        <dbReference type="ARBA" id="ARBA00004251"/>
    </source>
</evidence>
<dbReference type="InterPro" id="IPR000742">
    <property type="entry name" value="EGF"/>
</dbReference>
<keyword evidence="13 21" id="KW-0472">Membrane</keyword>
<dbReference type="FunFam" id="3.30.200.20:FF:000195">
    <property type="entry name" value="G-type lectin S-receptor-like serine/threonine-protein kinase"/>
    <property type="match status" value="1"/>
</dbReference>
<evidence type="ECO:0000256" key="20">
    <source>
        <dbReference type="PROSITE-ProRule" id="PRU10141"/>
    </source>
</evidence>
<dbReference type="SUPFAM" id="SSF56112">
    <property type="entry name" value="Protein kinase-like (PK-like)"/>
    <property type="match status" value="2"/>
</dbReference>
<evidence type="ECO:0000256" key="13">
    <source>
        <dbReference type="ARBA" id="ARBA00023136"/>
    </source>
</evidence>
<dbReference type="PANTHER" id="PTHR27002:SF616">
    <property type="entry name" value="RECEPTOR-LIKE SERINE_THREONINE-PROTEIN KINASE"/>
    <property type="match status" value="1"/>
</dbReference>
<dbReference type="Gene3D" id="1.10.510.10">
    <property type="entry name" value="Transferase(Phosphotransferase) domain 1"/>
    <property type="match status" value="2"/>
</dbReference>
<evidence type="ECO:0000256" key="22">
    <source>
        <dbReference type="SAM" id="SignalP"/>
    </source>
</evidence>
<feature type="chain" id="PRO_5043316733" description="non-specific serine/threonine protein kinase" evidence="22">
    <location>
        <begin position="21"/>
        <end position="1912"/>
    </location>
</feature>
<keyword evidence="11 20" id="KW-0067">ATP-binding</keyword>
<dbReference type="CDD" id="cd00028">
    <property type="entry name" value="B_lectin"/>
    <property type="match status" value="2"/>
</dbReference>
<evidence type="ECO:0000256" key="9">
    <source>
        <dbReference type="ARBA" id="ARBA00022741"/>
    </source>
</evidence>
<evidence type="ECO:0000256" key="4">
    <source>
        <dbReference type="ARBA" id="ARBA00022475"/>
    </source>
</evidence>
<dbReference type="Proteomes" id="UP000775213">
    <property type="component" value="Unassembled WGS sequence"/>
</dbReference>
<dbReference type="PROSITE" id="PS50026">
    <property type="entry name" value="EGF_3"/>
    <property type="match status" value="2"/>
</dbReference>
<evidence type="ECO:0000256" key="17">
    <source>
        <dbReference type="ARBA" id="ARBA00047899"/>
    </source>
</evidence>
<dbReference type="PROSITE" id="PS50927">
    <property type="entry name" value="BULB_LECTIN"/>
    <property type="match status" value="2"/>
</dbReference>
<gene>
    <name evidence="27" type="ORF">IEQ34_001603</name>
</gene>
<dbReference type="GO" id="GO:0048544">
    <property type="term" value="P:recognition of pollen"/>
    <property type="evidence" value="ECO:0007669"/>
    <property type="project" value="InterPro"/>
</dbReference>
<evidence type="ECO:0000256" key="2">
    <source>
        <dbReference type="ARBA" id="ARBA00008171"/>
    </source>
</evidence>
<dbReference type="InterPro" id="IPR011009">
    <property type="entry name" value="Kinase-like_dom_sf"/>
</dbReference>
<keyword evidence="28" id="KW-1185">Reference proteome</keyword>
<evidence type="ECO:0000259" key="26">
    <source>
        <dbReference type="PROSITE" id="PS50948"/>
    </source>
</evidence>
<dbReference type="GO" id="GO:0005524">
    <property type="term" value="F:ATP binding"/>
    <property type="evidence" value="ECO:0007669"/>
    <property type="project" value="UniProtKB-UniRule"/>
</dbReference>
<dbReference type="EMBL" id="JAGFBR010000002">
    <property type="protein sequence ID" value="KAH0470045.1"/>
    <property type="molecule type" value="Genomic_DNA"/>
</dbReference>
<dbReference type="GO" id="GO:0005886">
    <property type="term" value="C:plasma membrane"/>
    <property type="evidence" value="ECO:0007669"/>
    <property type="project" value="UniProtKB-SubCell"/>
</dbReference>
<feature type="domain" description="Bulb-type lectin" evidence="25">
    <location>
        <begin position="21"/>
        <end position="142"/>
    </location>
</feature>
<evidence type="ECO:0000259" key="23">
    <source>
        <dbReference type="PROSITE" id="PS50011"/>
    </source>
</evidence>
<feature type="domain" description="Protein kinase" evidence="23">
    <location>
        <begin position="511"/>
        <end position="789"/>
    </location>
</feature>
<dbReference type="FunFam" id="1.10.510.10:FF:000060">
    <property type="entry name" value="G-type lectin S-receptor-like serine/threonine-protein kinase"/>
    <property type="match status" value="2"/>
</dbReference>
<dbReference type="InterPro" id="IPR036426">
    <property type="entry name" value="Bulb-type_lectin_dom_sf"/>
</dbReference>
<feature type="transmembrane region" description="Helical" evidence="21">
    <location>
        <begin position="1502"/>
        <end position="1522"/>
    </location>
</feature>
<evidence type="ECO:0000313" key="28">
    <source>
        <dbReference type="Proteomes" id="UP000775213"/>
    </source>
</evidence>
<feature type="binding site" evidence="20">
    <location>
        <position position="1608"/>
    </location>
    <ligand>
        <name>ATP</name>
        <dbReference type="ChEBI" id="CHEBI:30616"/>
    </ligand>
</feature>
<comment type="catalytic activity">
    <reaction evidence="18">
        <text>L-seryl-[protein] + ATP = O-phospho-L-seryl-[protein] + ADP + H(+)</text>
        <dbReference type="Rhea" id="RHEA:17989"/>
        <dbReference type="Rhea" id="RHEA-COMP:9863"/>
        <dbReference type="Rhea" id="RHEA-COMP:11604"/>
        <dbReference type="ChEBI" id="CHEBI:15378"/>
        <dbReference type="ChEBI" id="CHEBI:29999"/>
        <dbReference type="ChEBI" id="CHEBI:30616"/>
        <dbReference type="ChEBI" id="CHEBI:83421"/>
        <dbReference type="ChEBI" id="CHEBI:456216"/>
        <dbReference type="EC" id="2.7.11.1"/>
    </reaction>
</comment>
<dbReference type="GO" id="GO:0051707">
    <property type="term" value="P:response to other organism"/>
    <property type="evidence" value="ECO:0007669"/>
    <property type="project" value="UniProtKB-ARBA"/>
</dbReference>
<evidence type="ECO:0000256" key="8">
    <source>
        <dbReference type="ARBA" id="ARBA00022729"/>
    </source>
</evidence>
<keyword evidence="8 22" id="KW-0732">Signal</keyword>
<dbReference type="InterPro" id="IPR003609">
    <property type="entry name" value="Pan_app"/>
</dbReference>
<sequence>MKTFLLLLLFLSNLFYNSFAGDTITPNSLLKDGQTLISAGGFYELGFFSPGSSTMKYVGIWYKKIPGQTVVWVANRDSPLSDSLGSLKIGETGNLILFDGSQRAIWSTTATSNLSNPIAQLLDNGNFVLRNNDSISESSESYIWESFYHPSDTLLPGMKLGWNLKAGLESKLTTWNNSNDPSNGDYTFNLDISGSPEMFLRHGSQPIYRNGPWTGFEFSGEPEMASNSYISFDFISNQDEIYYTYKVIDSSVTFRLVLNQSQLQRYIWYDSVSSWSLYWYVPRDQCDSYAECGPYGFCNSNYSPVCRCVQGFEPKNPQNWNLRDGSDGCVRVTKLDCEKGDGFLKMNGIKLPDTTKAIVIQSISLEECRLRCLKNCSCLAYASANISVGGSGCITWGSELIDLKQFLDGGQDFYIRLAASELKGNSKKKHVIIIVVVIFSMLMLLLGSIGYCFWKKKKMMNITGYWRNKPRQLSFDTVITGHLSDDEESRRQNTDLPLFNFETILIATENFSIANKIGEGGFGIVYKGKLVDGQEIAVKRLSKSSLQGLEEFKNEVKLIAKLQHINLVRLLGCCIQGEENMLVYEYMQNRSLDTIIFDKAKSPLLSWPIRYKIITGIARGLVYLHQDSRFRIIHRDLKASNILLDKEMNPKISDFGLARIFGGDETNAYTKRVMGTYGYMSPEYAMDGIFSVKSDVFSFGVLVLEIVSGKKNKGIHISDERINLLAYAWNLWKEGKILELFDASLGGSYLELEVLRCIHLGLLCVQERADDRPSMSLVLLMLSGANVVLPQPKNPGFWDGERLSEMKMSWSFSANDMSVTKLEECNKHIYSPQLQLTSYGFIWDKASDEIASFSEDRSFDIGNDQQSGSGWFETLLNSHINISSNGEIFLVKERRRNASTIMETLDKVYNLDWYSSASKNECTGAVGFKWMLNQGLMENQEDTVEYFKRKGVSSIFLFRRNLLRRLVSLLANSHDRDAKQLNGTHKAHVHSRHEAEVLARFKPLIDVESLIPDIKQTRKWSTDILQYFKGTRHIVLYYEDLVRNQAKMMDVLDFLRMPHAKLTSRHVKIHTRPLSDHIQNWDVVSQALKGTEYERDTLTPSSLLKDGQTLVSASGVFELGFFSPGSSNMKYLGIWYKKIPVQTVVWVANRDSPLSDSFGSLKIGEAGDVVLLDGLQKAIWSTAALSNLSNPVAQLLDNGNFVLRNSDNVSESYIWESFNSPCDTLLPGMKLGWNLKAGFESKLTSWKSFDDPSSGDYAFKLDISGSPEIFIRHGSQPIYRNGPWTGFQFSGEPEMTSNCYISFDFISNRDEIYYTYKVIDSSITSRLVMNQSQLQRYVWHDSMSSWSLYWSIPRDQCDYYAECGPYGVCNINYSPVCKCIKGFEPKNPQHWNLRDGSDGCVRVTELDCKNGDGFLKMNGIKLPDTTAAIVIPSISLEECGLRCLKNCSCLAYASANISVGGSGCITWGNELIDLRQFVDGGQDFYIRLAASELRDSSKKKHVIIIVVVTFSMLMLLLGSIGYCLWKKKMNINGCWRKKTRRLSFDTIITQHVSDDEGSTRNNTDLPLFDFETILIATQNFSIANKLGEGGFGIVYKGKLEDDQEIAVKRLSKSSSQGLEEFRNEVILIAKLQHINLVRLLGYCIQGEEKMLIYEYMQNRSLDTIIFDKAKSSLLSWPMRFKIIIGIARGLVYLHQDSRFRIIHRDLKASNILLDQEMNPKISDFGLARIFGGEETNSYTNRVVGTYGYMSPEYAMDGIFSVKSDVFSFGVLVLEIISGKKNKGVHISDQRLNLLAYAWNLWKEGKTLELIDASLGDSSLEPEVLKCIHLGLLCVQERADDRPSMSLALLMLSGANVVLPQPKNPGFWDGESSSDMKMSCSFSANEFEKKNVQHFYSSQLLESIIKILSLHYI</sequence>
<dbReference type="InterPro" id="IPR001245">
    <property type="entry name" value="Ser-Thr/Tyr_kinase_cat_dom"/>
</dbReference>
<evidence type="ECO:0000256" key="6">
    <source>
        <dbReference type="ARBA" id="ARBA00022679"/>
    </source>
</evidence>
<dbReference type="EC" id="2.7.11.1" evidence="3"/>
<dbReference type="Gene3D" id="3.30.200.20">
    <property type="entry name" value="Phosphorylase Kinase, domain 1"/>
    <property type="match status" value="2"/>
</dbReference>
<dbReference type="InterPro" id="IPR001480">
    <property type="entry name" value="Bulb-type_lectin_dom"/>
</dbReference>
<comment type="caution">
    <text evidence="27">The sequence shown here is derived from an EMBL/GenBank/DDBJ whole genome shotgun (WGS) entry which is preliminary data.</text>
</comment>
<dbReference type="Gene3D" id="2.90.10.10">
    <property type="entry name" value="Bulb-type lectin domain"/>
    <property type="match status" value="2"/>
</dbReference>
<evidence type="ECO:0000256" key="19">
    <source>
        <dbReference type="PROSITE-ProRule" id="PRU00076"/>
    </source>
</evidence>
<evidence type="ECO:0000256" key="21">
    <source>
        <dbReference type="SAM" id="Phobius"/>
    </source>
</evidence>
<evidence type="ECO:0000256" key="14">
    <source>
        <dbReference type="ARBA" id="ARBA00023157"/>
    </source>
</evidence>
<dbReference type="FunFam" id="2.90.10.10:FF:000001">
    <property type="entry name" value="G-type lectin S-receptor-like serine/threonine-protein kinase"/>
    <property type="match status" value="2"/>
</dbReference>
<evidence type="ECO:0000313" key="27">
    <source>
        <dbReference type="EMBL" id="KAH0470045.1"/>
    </source>
</evidence>
<dbReference type="SUPFAM" id="SSF51110">
    <property type="entry name" value="alpha-D-mannose-specific plant lectins"/>
    <property type="match status" value="2"/>
</dbReference>
<dbReference type="Pfam" id="PF08276">
    <property type="entry name" value="PAN_2"/>
    <property type="match status" value="2"/>
</dbReference>
<proteinExistence type="inferred from homology"/>
<dbReference type="InterPro" id="IPR000858">
    <property type="entry name" value="S_locus_glycoprot_dom"/>
</dbReference>
<evidence type="ECO:0000259" key="24">
    <source>
        <dbReference type="PROSITE" id="PS50026"/>
    </source>
</evidence>
<name>A0AAV7HS11_DENCH</name>
<dbReference type="InterPro" id="IPR008271">
    <property type="entry name" value="Ser/Thr_kinase_AS"/>
</dbReference>
<dbReference type="CDD" id="cd14066">
    <property type="entry name" value="STKc_IRAK"/>
    <property type="match status" value="2"/>
</dbReference>
<keyword evidence="10" id="KW-0418">Kinase</keyword>
<comment type="subcellular location">
    <subcellularLocation>
        <location evidence="1">Cell membrane</location>
        <topology evidence="1">Single-pass type I membrane protein</topology>
    </subcellularLocation>
</comment>
<dbReference type="Pfam" id="PF00954">
    <property type="entry name" value="S_locus_glycop"/>
    <property type="match status" value="2"/>
</dbReference>
<dbReference type="SMART" id="SM00473">
    <property type="entry name" value="PAN_AP"/>
    <property type="match status" value="2"/>
</dbReference>
<dbReference type="Gene3D" id="3.40.50.300">
    <property type="entry name" value="P-loop containing nucleotide triphosphate hydrolases"/>
    <property type="match status" value="1"/>
</dbReference>
<dbReference type="PROSITE" id="PS50011">
    <property type="entry name" value="PROTEIN_KINASE_DOM"/>
    <property type="match status" value="2"/>
</dbReference>
<feature type="domain" description="Bulb-type lectin" evidence="25">
    <location>
        <begin position="1095"/>
        <end position="1216"/>
    </location>
</feature>
<evidence type="ECO:0000256" key="3">
    <source>
        <dbReference type="ARBA" id="ARBA00012513"/>
    </source>
</evidence>
<feature type="domain" description="EGF-like" evidence="24">
    <location>
        <begin position="1353"/>
        <end position="1389"/>
    </location>
</feature>
<keyword evidence="9 20" id="KW-0547">Nucleotide-binding</keyword>
<evidence type="ECO:0000256" key="12">
    <source>
        <dbReference type="ARBA" id="ARBA00022989"/>
    </source>
</evidence>
<keyword evidence="6" id="KW-0808">Transferase</keyword>
<keyword evidence="14" id="KW-1015">Disulfide bond</keyword>
<evidence type="ECO:0000256" key="5">
    <source>
        <dbReference type="ARBA" id="ARBA00022527"/>
    </source>
</evidence>
<keyword evidence="7 21" id="KW-0812">Transmembrane</keyword>
<dbReference type="PROSITE" id="PS00108">
    <property type="entry name" value="PROTEIN_KINASE_ST"/>
    <property type="match status" value="2"/>
</dbReference>
<feature type="domain" description="Apple" evidence="26">
    <location>
        <begin position="337"/>
        <end position="418"/>
    </location>
</feature>
<evidence type="ECO:0000256" key="11">
    <source>
        <dbReference type="ARBA" id="ARBA00022840"/>
    </source>
</evidence>
<reference evidence="27 28" key="1">
    <citation type="journal article" date="2021" name="Hortic Res">
        <title>Chromosome-scale assembly of the Dendrobium chrysotoxum genome enhances the understanding of orchid evolution.</title>
        <authorList>
            <person name="Zhang Y."/>
            <person name="Zhang G.Q."/>
            <person name="Zhang D."/>
            <person name="Liu X.D."/>
            <person name="Xu X.Y."/>
            <person name="Sun W.H."/>
            <person name="Yu X."/>
            <person name="Zhu X."/>
            <person name="Wang Z.W."/>
            <person name="Zhao X."/>
            <person name="Zhong W.Y."/>
            <person name="Chen H."/>
            <person name="Yin W.L."/>
            <person name="Huang T."/>
            <person name="Niu S.C."/>
            <person name="Liu Z.J."/>
        </authorList>
    </citation>
    <scope>NUCLEOTIDE SEQUENCE [LARGE SCALE GENOMIC DNA]</scope>
    <source>
        <strain evidence="27">Lindl</strain>
    </source>
</reference>
<evidence type="ECO:0000256" key="18">
    <source>
        <dbReference type="ARBA" id="ARBA00048679"/>
    </source>
</evidence>
<dbReference type="InterPro" id="IPR000719">
    <property type="entry name" value="Prot_kinase_dom"/>
</dbReference>
<comment type="catalytic activity">
    <reaction evidence="17">
        <text>L-threonyl-[protein] + ATP = O-phospho-L-threonyl-[protein] + ADP + H(+)</text>
        <dbReference type="Rhea" id="RHEA:46608"/>
        <dbReference type="Rhea" id="RHEA-COMP:11060"/>
        <dbReference type="Rhea" id="RHEA-COMP:11605"/>
        <dbReference type="ChEBI" id="CHEBI:15378"/>
        <dbReference type="ChEBI" id="CHEBI:30013"/>
        <dbReference type="ChEBI" id="CHEBI:30616"/>
        <dbReference type="ChEBI" id="CHEBI:61977"/>
        <dbReference type="ChEBI" id="CHEBI:456216"/>
        <dbReference type="EC" id="2.7.11.1"/>
    </reaction>
</comment>
<dbReference type="PROSITE" id="PS00107">
    <property type="entry name" value="PROTEIN_KINASE_ATP"/>
    <property type="match status" value="2"/>
</dbReference>
<feature type="domain" description="Apple" evidence="26">
    <location>
        <begin position="1408"/>
        <end position="1489"/>
    </location>
</feature>
<dbReference type="PANTHER" id="PTHR27002">
    <property type="entry name" value="RECEPTOR-LIKE SERINE/THREONINE-PROTEIN KINASE SD1-8"/>
    <property type="match status" value="1"/>
</dbReference>
<evidence type="ECO:0000259" key="25">
    <source>
        <dbReference type="PROSITE" id="PS50927"/>
    </source>
</evidence>
<dbReference type="FunFam" id="3.30.200.20:FF:000330">
    <property type="entry name" value="G-type lectin S-receptor-like serine/threonine-protein kinase At4g03230"/>
    <property type="match status" value="1"/>
</dbReference>
<dbReference type="SMART" id="SM00220">
    <property type="entry name" value="S_TKc"/>
    <property type="match status" value="2"/>
</dbReference>
<keyword evidence="12 21" id="KW-1133">Transmembrane helix</keyword>
<dbReference type="SMART" id="SM00108">
    <property type="entry name" value="B_lectin"/>
    <property type="match status" value="2"/>
</dbReference>
<dbReference type="Pfam" id="PF01453">
    <property type="entry name" value="B_lectin"/>
    <property type="match status" value="2"/>
</dbReference>
<evidence type="ECO:0000256" key="7">
    <source>
        <dbReference type="ARBA" id="ARBA00022692"/>
    </source>
</evidence>
<keyword evidence="4" id="KW-1003">Cell membrane</keyword>
<evidence type="ECO:0000256" key="15">
    <source>
        <dbReference type="ARBA" id="ARBA00023170"/>
    </source>
</evidence>
<keyword evidence="5" id="KW-0723">Serine/threonine-protein kinase</keyword>
<feature type="binding site" evidence="20">
    <location>
        <position position="539"/>
    </location>
    <ligand>
        <name>ATP</name>
        <dbReference type="ChEBI" id="CHEBI:30616"/>
    </ligand>
</feature>
<feature type="transmembrane region" description="Helical" evidence="21">
    <location>
        <begin position="431"/>
        <end position="454"/>
    </location>
</feature>
<dbReference type="InterPro" id="IPR027417">
    <property type="entry name" value="P-loop_NTPase"/>
</dbReference>
<protein>
    <recommendedName>
        <fullName evidence="3">non-specific serine/threonine protein kinase</fullName>
        <ecNumber evidence="3">2.7.11.1</ecNumber>
    </recommendedName>
</protein>
<dbReference type="CDD" id="cd01098">
    <property type="entry name" value="PAN_AP_plant"/>
    <property type="match status" value="2"/>
</dbReference>
<accession>A0AAV7HS11</accession>
<organism evidence="27 28">
    <name type="scientific">Dendrobium chrysotoxum</name>
    <name type="common">Orchid</name>
    <dbReference type="NCBI Taxonomy" id="161865"/>
    <lineage>
        <taxon>Eukaryota</taxon>
        <taxon>Viridiplantae</taxon>
        <taxon>Streptophyta</taxon>
        <taxon>Embryophyta</taxon>
        <taxon>Tracheophyta</taxon>
        <taxon>Spermatophyta</taxon>
        <taxon>Magnoliopsida</taxon>
        <taxon>Liliopsida</taxon>
        <taxon>Asparagales</taxon>
        <taxon>Orchidaceae</taxon>
        <taxon>Epidendroideae</taxon>
        <taxon>Malaxideae</taxon>
        <taxon>Dendrobiinae</taxon>
        <taxon>Dendrobium</taxon>
    </lineage>
</organism>
<comment type="similarity">
    <text evidence="2">Belongs to the protein kinase superfamily. TKL Ser/Thr protein kinase family. ROCO subfamily.</text>
</comment>
<feature type="domain" description="EGF-like" evidence="24">
    <location>
        <begin position="282"/>
        <end position="318"/>
    </location>
</feature>
<keyword evidence="16" id="KW-0325">Glycoprotein</keyword>
<dbReference type="Pfam" id="PF07714">
    <property type="entry name" value="PK_Tyr_Ser-Thr"/>
    <property type="match status" value="2"/>
</dbReference>
<dbReference type="PROSITE" id="PS50948">
    <property type="entry name" value="PAN"/>
    <property type="match status" value="2"/>
</dbReference>
<keyword evidence="15" id="KW-0675">Receptor</keyword>
<keyword evidence="19" id="KW-0245">EGF-like domain</keyword>
<feature type="signal peptide" evidence="22">
    <location>
        <begin position="1"/>
        <end position="20"/>
    </location>
</feature>